<protein>
    <submittedName>
        <fullName evidence="2">NAD-dependent oxidoreductase</fullName>
    </submittedName>
</protein>
<organism evidence="2 3">
    <name type="scientific">Marinicauda salina</name>
    <dbReference type="NCBI Taxonomy" id="2135793"/>
    <lineage>
        <taxon>Bacteria</taxon>
        <taxon>Pseudomonadati</taxon>
        <taxon>Pseudomonadota</taxon>
        <taxon>Alphaproteobacteria</taxon>
        <taxon>Maricaulales</taxon>
        <taxon>Maricaulaceae</taxon>
        <taxon>Marinicauda</taxon>
    </lineage>
</organism>
<dbReference type="InterPro" id="IPR036291">
    <property type="entry name" value="NAD(P)-bd_dom_sf"/>
</dbReference>
<dbReference type="InterPro" id="IPR020904">
    <property type="entry name" value="Sc_DH/Rdtase_CS"/>
</dbReference>
<keyword evidence="3" id="KW-1185">Reference proteome</keyword>
<dbReference type="PANTHER" id="PTHR42760:SF135">
    <property type="entry name" value="BLL7886 PROTEIN"/>
    <property type="match status" value="1"/>
</dbReference>
<dbReference type="OrthoDB" id="9810908at2"/>
<dbReference type="GO" id="GO:0016616">
    <property type="term" value="F:oxidoreductase activity, acting on the CH-OH group of donors, NAD or NADP as acceptor"/>
    <property type="evidence" value="ECO:0007669"/>
    <property type="project" value="TreeGrafter"/>
</dbReference>
<dbReference type="PANTHER" id="PTHR42760">
    <property type="entry name" value="SHORT-CHAIN DEHYDROGENASES/REDUCTASES FAMILY MEMBER"/>
    <property type="match status" value="1"/>
</dbReference>
<evidence type="ECO:0000313" key="2">
    <source>
        <dbReference type="EMBL" id="PWE18080.1"/>
    </source>
</evidence>
<dbReference type="Pfam" id="PF13561">
    <property type="entry name" value="adh_short_C2"/>
    <property type="match status" value="1"/>
</dbReference>
<dbReference type="AlphaFoldDB" id="A0A2U2BVQ9"/>
<dbReference type="PRINTS" id="PR00080">
    <property type="entry name" value="SDRFAMILY"/>
</dbReference>
<reference evidence="3" key="1">
    <citation type="submission" date="2018-05" db="EMBL/GenBank/DDBJ databases">
        <authorList>
            <person name="Liu B.-T."/>
        </authorList>
    </citation>
    <scope>NUCLEOTIDE SEQUENCE [LARGE SCALE GENOMIC DNA]</scope>
    <source>
        <strain evidence="3">WD6-1</strain>
    </source>
</reference>
<proteinExistence type="inferred from homology"/>
<evidence type="ECO:0000313" key="3">
    <source>
        <dbReference type="Proteomes" id="UP000245168"/>
    </source>
</evidence>
<dbReference type="EMBL" id="QEXV01000001">
    <property type="protein sequence ID" value="PWE18080.1"/>
    <property type="molecule type" value="Genomic_DNA"/>
</dbReference>
<dbReference type="GO" id="GO:0030497">
    <property type="term" value="P:fatty acid elongation"/>
    <property type="evidence" value="ECO:0007669"/>
    <property type="project" value="TreeGrafter"/>
</dbReference>
<dbReference type="Gene3D" id="3.40.50.720">
    <property type="entry name" value="NAD(P)-binding Rossmann-like Domain"/>
    <property type="match status" value="1"/>
</dbReference>
<comment type="similarity">
    <text evidence="1">Belongs to the short-chain dehydrogenases/reductases (SDR) family.</text>
</comment>
<gene>
    <name evidence="2" type="ORF">DDZ18_00240</name>
</gene>
<evidence type="ECO:0000256" key="1">
    <source>
        <dbReference type="ARBA" id="ARBA00006484"/>
    </source>
</evidence>
<sequence>MIVVTGAAGTLGKTVCSLLREAGQAVAAVDLGQPDKDAAEAVFGGIDLTEPGQVETVYDRLEADGRKPTGLVNCAGGFDWRPVLESEPDLWERLWRMNVLSAAVSCRAAAGRLGKGGAIVNIAAAAAGHADEGMGPYAASKAGVRRLTEALAAELKPNGVRVNSVSPTIIDTPPNREAMADADFSAWAKPEEVAEAVAFLLSDRASGVTGDDLVVRGRM</sequence>
<dbReference type="Proteomes" id="UP000245168">
    <property type="component" value="Unassembled WGS sequence"/>
</dbReference>
<name>A0A2U2BVQ9_9PROT</name>
<dbReference type="PROSITE" id="PS00061">
    <property type="entry name" value="ADH_SHORT"/>
    <property type="match status" value="1"/>
</dbReference>
<comment type="caution">
    <text evidence="2">The sequence shown here is derived from an EMBL/GenBank/DDBJ whole genome shotgun (WGS) entry which is preliminary data.</text>
</comment>
<dbReference type="RefSeq" id="WP_109251354.1">
    <property type="nucleotide sequence ID" value="NZ_QEXV01000001.1"/>
</dbReference>
<dbReference type="InterPro" id="IPR002347">
    <property type="entry name" value="SDR_fam"/>
</dbReference>
<dbReference type="SUPFAM" id="SSF51735">
    <property type="entry name" value="NAD(P)-binding Rossmann-fold domains"/>
    <property type="match status" value="1"/>
</dbReference>
<accession>A0A2U2BVQ9</accession>
<dbReference type="PRINTS" id="PR00081">
    <property type="entry name" value="GDHRDH"/>
</dbReference>